<dbReference type="PANTHER" id="PTHR42983">
    <property type="entry name" value="DINITROGENASE IRON-MOLYBDENUM COFACTOR PROTEIN-RELATED"/>
    <property type="match status" value="1"/>
</dbReference>
<evidence type="ECO:0000259" key="1">
    <source>
        <dbReference type="Pfam" id="PF02579"/>
    </source>
</evidence>
<dbReference type="AlphaFoldDB" id="K2QBQ4"/>
<dbReference type="PANTHER" id="PTHR42983:SF1">
    <property type="entry name" value="IRON-MOLYBDENUM PROTEIN"/>
    <property type="match status" value="1"/>
</dbReference>
<name>K2QBQ4_METFP</name>
<organism evidence="2 3">
    <name type="scientific">Methanobacterium formicicum (strain DSM 3637 / PP1)</name>
    <dbReference type="NCBI Taxonomy" id="1204725"/>
    <lineage>
        <taxon>Archaea</taxon>
        <taxon>Methanobacteriati</taxon>
        <taxon>Methanobacteriota</taxon>
        <taxon>Methanomada group</taxon>
        <taxon>Methanobacteria</taxon>
        <taxon>Methanobacteriales</taxon>
        <taxon>Methanobacteriaceae</taxon>
        <taxon>Methanobacterium</taxon>
    </lineage>
</organism>
<accession>K2QBQ4</accession>
<dbReference type="InterPro" id="IPR036105">
    <property type="entry name" value="DiNase_FeMo-co_biosyn_sf"/>
</dbReference>
<gene>
    <name evidence="2" type="ORF">A994_09346</name>
</gene>
<dbReference type="CDD" id="cd00851">
    <property type="entry name" value="MTH1175"/>
    <property type="match status" value="1"/>
</dbReference>
<dbReference type="OrthoDB" id="85838at2157"/>
<dbReference type="Pfam" id="PF02579">
    <property type="entry name" value="Nitro_FeMo-Co"/>
    <property type="match status" value="1"/>
</dbReference>
<feature type="domain" description="Dinitrogenase iron-molybdenum cofactor biosynthesis" evidence="1">
    <location>
        <begin position="16"/>
        <end position="105"/>
    </location>
</feature>
<dbReference type="RefSeq" id="WP_004031258.1">
    <property type="nucleotide sequence ID" value="NZ_AMPO01000008.1"/>
</dbReference>
<dbReference type="InterPro" id="IPR033913">
    <property type="entry name" value="MTH1175_dom"/>
</dbReference>
<reference evidence="2 3" key="1">
    <citation type="journal article" date="2012" name="J. Bacteriol.">
        <title>Draft genome sequence of Methanobacterium formicicum DSM 3637, an archaebacterium isolated from the methane producer amoeba Pelomyxa palustris.</title>
        <authorList>
            <person name="Gutierrez G."/>
        </authorList>
    </citation>
    <scope>NUCLEOTIDE SEQUENCE [LARGE SCALE GENOMIC DNA]</scope>
    <source>
        <strain evidence="3">DSM 3637 / PP1</strain>
    </source>
</reference>
<dbReference type="Gene3D" id="3.30.420.130">
    <property type="entry name" value="Dinitrogenase iron-molybdenum cofactor biosynthesis domain"/>
    <property type="match status" value="1"/>
</dbReference>
<dbReference type="EMBL" id="AMPO01000008">
    <property type="protein sequence ID" value="EKF85351.1"/>
    <property type="molecule type" value="Genomic_DNA"/>
</dbReference>
<dbReference type="InterPro" id="IPR003731">
    <property type="entry name" value="Di-Nase_FeMo-co_biosynth"/>
</dbReference>
<sequence>MSLICVPSLSNEGLQAEVSQHLGKTPYFVLIKWENDQIEKFQVLESGSKHLGGRMTPGEFIAGSGANILLCGNLGQKAVQMIEKAGIEVYVGASGTVMEALQSWVDSKLKPATMDTVCADGH</sequence>
<evidence type="ECO:0000313" key="3">
    <source>
        <dbReference type="Proteomes" id="UP000007360"/>
    </source>
</evidence>
<protein>
    <submittedName>
        <fullName evidence="2">Dinitrogenase iron-molybdenum cofactor biosynthesis protein</fullName>
    </submittedName>
</protein>
<proteinExistence type="predicted"/>
<comment type="caution">
    <text evidence="2">The sequence shown here is derived from an EMBL/GenBank/DDBJ whole genome shotgun (WGS) entry which is preliminary data.</text>
</comment>
<evidence type="ECO:0000313" key="2">
    <source>
        <dbReference type="EMBL" id="EKF85351.1"/>
    </source>
</evidence>
<dbReference type="PATRIC" id="fig|1204725.3.peg.1882"/>
<dbReference type="Proteomes" id="UP000007360">
    <property type="component" value="Unassembled WGS sequence"/>
</dbReference>
<keyword evidence="3" id="KW-1185">Reference proteome</keyword>
<dbReference type="SUPFAM" id="SSF53146">
    <property type="entry name" value="Nitrogenase accessory factor-like"/>
    <property type="match status" value="1"/>
</dbReference>